<evidence type="ECO:0000313" key="2">
    <source>
        <dbReference type="EMBL" id="KAF9488672.1"/>
    </source>
</evidence>
<feature type="region of interest" description="Disordered" evidence="1">
    <location>
        <begin position="278"/>
        <end position="299"/>
    </location>
</feature>
<evidence type="ECO:0000256" key="1">
    <source>
        <dbReference type="SAM" id="MobiDB-lite"/>
    </source>
</evidence>
<keyword evidence="3" id="KW-1185">Reference proteome</keyword>
<dbReference type="OrthoDB" id="3133596at2759"/>
<dbReference type="Proteomes" id="UP000807025">
    <property type="component" value="Unassembled WGS sequence"/>
</dbReference>
<gene>
    <name evidence="2" type="ORF">BDN71DRAFT_1435961</name>
</gene>
<evidence type="ECO:0000313" key="3">
    <source>
        <dbReference type="Proteomes" id="UP000807025"/>
    </source>
</evidence>
<dbReference type="EMBL" id="MU154702">
    <property type="protein sequence ID" value="KAF9488672.1"/>
    <property type="molecule type" value="Genomic_DNA"/>
</dbReference>
<organism evidence="2 3">
    <name type="scientific">Pleurotus eryngii</name>
    <name type="common">Boletus of the steppes</name>
    <dbReference type="NCBI Taxonomy" id="5323"/>
    <lineage>
        <taxon>Eukaryota</taxon>
        <taxon>Fungi</taxon>
        <taxon>Dikarya</taxon>
        <taxon>Basidiomycota</taxon>
        <taxon>Agaricomycotina</taxon>
        <taxon>Agaricomycetes</taxon>
        <taxon>Agaricomycetidae</taxon>
        <taxon>Agaricales</taxon>
        <taxon>Pleurotineae</taxon>
        <taxon>Pleurotaceae</taxon>
        <taxon>Pleurotus</taxon>
    </lineage>
</organism>
<accession>A0A9P5ZJR6</accession>
<protein>
    <submittedName>
        <fullName evidence="2">Uncharacterized protein</fullName>
    </submittedName>
</protein>
<feature type="compositionally biased region" description="Basic and acidic residues" evidence="1">
    <location>
        <begin position="278"/>
        <end position="293"/>
    </location>
</feature>
<feature type="region of interest" description="Disordered" evidence="1">
    <location>
        <begin position="172"/>
        <end position="191"/>
    </location>
</feature>
<feature type="region of interest" description="Disordered" evidence="1">
    <location>
        <begin position="134"/>
        <end position="158"/>
    </location>
</feature>
<reference evidence="2" key="1">
    <citation type="submission" date="2020-11" db="EMBL/GenBank/DDBJ databases">
        <authorList>
            <consortium name="DOE Joint Genome Institute"/>
            <person name="Ahrendt S."/>
            <person name="Riley R."/>
            <person name="Andreopoulos W."/>
            <person name="Labutti K."/>
            <person name="Pangilinan J."/>
            <person name="Ruiz-Duenas F.J."/>
            <person name="Barrasa J.M."/>
            <person name="Sanchez-Garcia M."/>
            <person name="Camarero S."/>
            <person name="Miyauchi S."/>
            <person name="Serrano A."/>
            <person name="Linde D."/>
            <person name="Babiker R."/>
            <person name="Drula E."/>
            <person name="Ayuso-Fernandez I."/>
            <person name="Pacheco R."/>
            <person name="Padilla G."/>
            <person name="Ferreira P."/>
            <person name="Barriuso J."/>
            <person name="Kellner H."/>
            <person name="Castanera R."/>
            <person name="Alfaro M."/>
            <person name="Ramirez L."/>
            <person name="Pisabarro A.G."/>
            <person name="Kuo A."/>
            <person name="Tritt A."/>
            <person name="Lipzen A."/>
            <person name="He G."/>
            <person name="Yan M."/>
            <person name="Ng V."/>
            <person name="Cullen D."/>
            <person name="Martin F."/>
            <person name="Rosso M.-N."/>
            <person name="Henrissat B."/>
            <person name="Hibbett D."/>
            <person name="Martinez A.T."/>
            <person name="Grigoriev I.V."/>
        </authorList>
    </citation>
    <scope>NUCLEOTIDE SEQUENCE</scope>
    <source>
        <strain evidence="2">ATCC 90797</strain>
    </source>
</reference>
<name>A0A9P5ZJR6_PLEER</name>
<sequence length="314" mass="34380">MFPYRLLAFPAMMHFASLSTYDGSYPGSSHQDFTRHSYPFETLPMYNLSIQPHFIIYDTGMKLATTLHPCLALAKTLQANIECDGLGSRASFEAALLHKLHIPASFTDILEHLWICYSLYLRWMLSKPTPHFDQEPALSRAPSHSSARNRLPDSQVRPTTCSSAHAATLASSVELSTGTAGPTEEDGVLPMDSISCVTPFRRALVEGTDFEGRDDEENDTSIVDLEEDVEDAASFTLRIETWVKGALHADPPTDGGRLDDGMSDSTTLVGDLDSVKDGSRAKVAKDGQADTKGKYSVPRFQPSSTKVAVSRLTC</sequence>
<dbReference type="AlphaFoldDB" id="A0A9P5ZJR6"/>
<comment type="caution">
    <text evidence="2">The sequence shown here is derived from an EMBL/GenBank/DDBJ whole genome shotgun (WGS) entry which is preliminary data.</text>
</comment>
<proteinExistence type="predicted"/>